<dbReference type="OrthoDB" id="8454730at2"/>
<name>A0A316C6D9_PSESE</name>
<sequence length="61" mass="6266">MVVAAADCYAIGQRVASQNGGTLARASASTQGGQPVCVIVVLVPGKDGQRPRRAEFVVPQN</sequence>
<dbReference type="AlphaFoldDB" id="A0A316C6D9"/>
<dbReference type="EMBL" id="QGGG01000003">
    <property type="protein sequence ID" value="PWJ85315.1"/>
    <property type="molecule type" value="Genomic_DNA"/>
</dbReference>
<evidence type="ECO:0000313" key="1">
    <source>
        <dbReference type="EMBL" id="PWJ85315.1"/>
    </source>
</evidence>
<dbReference type="STRING" id="1192868.GCA_000304395_02612"/>
<organism evidence="1 2">
    <name type="scientific">Pseudaminobacter salicylatoxidans</name>
    <dbReference type="NCBI Taxonomy" id="93369"/>
    <lineage>
        <taxon>Bacteria</taxon>
        <taxon>Pseudomonadati</taxon>
        <taxon>Pseudomonadota</taxon>
        <taxon>Alphaproteobacteria</taxon>
        <taxon>Hyphomicrobiales</taxon>
        <taxon>Phyllobacteriaceae</taxon>
        <taxon>Pseudaminobacter</taxon>
    </lineage>
</organism>
<accession>A0A316C6D9</accession>
<evidence type="ECO:0000313" key="2">
    <source>
        <dbReference type="Proteomes" id="UP000245396"/>
    </source>
</evidence>
<dbReference type="Proteomes" id="UP000245396">
    <property type="component" value="Unassembled WGS sequence"/>
</dbReference>
<proteinExistence type="predicted"/>
<protein>
    <submittedName>
        <fullName evidence="1">Uncharacterized protein</fullName>
    </submittedName>
</protein>
<gene>
    <name evidence="1" type="ORF">C7441_103171</name>
</gene>
<comment type="caution">
    <text evidence="1">The sequence shown here is derived from an EMBL/GenBank/DDBJ whole genome shotgun (WGS) entry which is preliminary data.</text>
</comment>
<reference evidence="1 2" key="1">
    <citation type="submission" date="2018-05" db="EMBL/GenBank/DDBJ databases">
        <title>Genomic Encyclopedia of Type Strains, Phase IV (KMG-IV): sequencing the most valuable type-strain genomes for metagenomic binning, comparative biology and taxonomic classification.</title>
        <authorList>
            <person name="Goeker M."/>
        </authorList>
    </citation>
    <scope>NUCLEOTIDE SEQUENCE [LARGE SCALE GENOMIC DNA]</scope>
    <source>
        <strain evidence="1 2">DSM 6986</strain>
    </source>
</reference>
<keyword evidence="2" id="KW-1185">Reference proteome</keyword>